<keyword evidence="4 6" id="KW-0472">Membrane</keyword>
<evidence type="ECO:0000256" key="3">
    <source>
        <dbReference type="ARBA" id="ARBA00022989"/>
    </source>
</evidence>
<feature type="compositionally biased region" description="Low complexity" evidence="5">
    <location>
        <begin position="134"/>
        <end position="158"/>
    </location>
</feature>
<evidence type="ECO:0000256" key="4">
    <source>
        <dbReference type="ARBA" id="ARBA00023136"/>
    </source>
</evidence>
<keyword evidence="8" id="KW-1185">Reference proteome</keyword>
<feature type="compositionally biased region" description="Polar residues" evidence="5">
    <location>
        <begin position="159"/>
        <end position="172"/>
    </location>
</feature>
<dbReference type="PANTHER" id="PTHR15549:SF33">
    <property type="entry name" value="MEMBRANE PROTEIN WSC4, PUTATIVE (AFU_ORTHOLOGUE AFUA_5G09020)-RELATED"/>
    <property type="match status" value="1"/>
</dbReference>
<gene>
    <name evidence="7" type="ORF">K505DRAFT_142842</name>
</gene>
<accession>A0A6A6XLL3</accession>
<evidence type="ECO:0000256" key="5">
    <source>
        <dbReference type="SAM" id="MobiDB-lite"/>
    </source>
</evidence>
<dbReference type="InterPro" id="IPR051694">
    <property type="entry name" value="Immunoregulatory_rcpt-like"/>
</dbReference>
<evidence type="ECO:0008006" key="9">
    <source>
        <dbReference type="Google" id="ProtNLM"/>
    </source>
</evidence>
<name>A0A6A6XLL3_9PLEO</name>
<feature type="transmembrane region" description="Helical" evidence="6">
    <location>
        <begin position="182"/>
        <end position="202"/>
    </location>
</feature>
<evidence type="ECO:0000256" key="1">
    <source>
        <dbReference type="ARBA" id="ARBA00004167"/>
    </source>
</evidence>
<dbReference type="AlphaFoldDB" id="A0A6A6XLL3"/>
<evidence type="ECO:0000313" key="8">
    <source>
        <dbReference type="Proteomes" id="UP000799757"/>
    </source>
</evidence>
<dbReference type="GO" id="GO:0016020">
    <property type="term" value="C:membrane"/>
    <property type="evidence" value="ECO:0007669"/>
    <property type="project" value="UniProtKB-SubCell"/>
</dbReference>
<sequence length="291" mass="31205">MADQYTRVDDIHINSTNVLKNHTYLITWEADPISATYRIILMTDLIRPPEMQLTDAATGGSMEWYVDLDGAGLIAPEGEYRLILQNRWTASNRAYGDSFNLLNRESSNLNQLASSSQSSISAVPLLGSSTFSSISQQTIPTSNPSSTTTGPTPSTNNPALSATSRSGPAQPTSLGLGSGAKAGIVIGAVLGLLIIALAAFWLGRRRNNATTLSQEGKPPSWEKHEIDGNEIGHDNTPIIEMDSERPLQEMPHFHQTPAELPAGVPGYYESSISSSTTHLPNDIDLGTSSPT</sequence>
<keyword evidence="2 6" id="KW-0812">Transmembrane</keyword>
<dbReference type="CDD" id="cd12087">
    <property type="entry name" value="TM_EGFR-like"/>
    <property type="match status" value="1"/>
</dbReference>
<dbReference type="EMBL" id="MU001807">
    <property type="protein sequence ID" value="KAF2797420.1"/>
    <property type="molecule type" value="Genomic_DNA"/>
</dbReference>
<reference evidence="7" key="1">
    <citation type="journal article" date="2020" name="Stud. Mycol.">
        <title>101 Dothideomycetes genomes: a test case for predicting lifestyles and emergence of pathogens.</title>
        <authorList>
            <person name="Haridas S."/>
            <person name="Albert R."/>
            <person name="Binder M."/>
            <person name="Bloem J."/>
            <person name="Labutti K."/>
            <person name="Salamov A."/>
            <person name="Andreopoulos B."/>
            <person name="Baker S."/>
            <person name="Barry K."/>
            <person name="Bills G."/>
            <person name="Bluhm B."/>
            <person name="Cannon C."/>
            <person name="Castanera R."/>
            <person name="Culley D."/>
            <person name="Daum C."/>
            <person name="Ezra D."/>
            <person name="Gonzalez J."/>
            <person name="Henrissat B."/>
            <person name="Kuo A."/>
            <person name="Liang C."/>
            <person name="Lipzen A."/>
            <person name="Lutzoni F."/>
            <person name="Magnuson J."/>
            <person name="Mondo S."/>
            <person name="Nolan M."/>
            <person name="Ohm R."/>
            <person name="Pangilinan J."/>
            <person name="Park H.-J."/>
            <person name="Ramirez L."/>
            <person name="Alfaro M."/>
            <person name="Sun H."/>
            <person name="Tritt A."/>
            <person name="Yoshinaga Y."/>
            <person name="Zwiers L.-H."/>
            <person name="Turgeon B."/>
            <person name="Goodwin S."/>
            <person name="Spatafora J."/>
            <person name="Crous P."/>
            <person name="Grigoriev I."/>
        </authorList>
    </citation>
    <scope>NUCLEOTIDE SEQUENCE</scope>
    <source>
        <strain evidence="7">CBS 109.77</strain>
    </source>
</reference>
<evidence type="ECO:0000256" key="6">
    <source>
        <dbReference type="SAM" id="Phobius"/>
    </source>
</evidence>
<comment type="subcellular location">
    <subcellularLocation>
        <location evidence="1">Membrane</location>
        <topology evidence="1">Single-pass membrane protein</topology>
    </subcellularLocation>
</comment>
<feature type="region of interest" description="Disordered" evidence="5">
    <location>
        <begin position="210"/>
        <end position="231"/>
    </location>
</feature>
<feature type="region of interest" description="Disordered" evidence="5">
    <location>
        <begin position="134"/>
        <end position="172"/>
    </location>
</feature>
<feature type="compositionally biased region" description="Basic and acidic residues" evidence="5">
    <location>
        <begin position="220"/>
        <end position="231"/>
    </location>
</feature>
<dbReference type="PANTHER" id="PTHR15549">
    <property type="entry name" value="PAIRED IMMUNOGLOBULIN-LIKE TYPE 2 RECEPTOR"/>
    <property type="match status" value="1"/>
</dbReference>
<feature type="compositionally biased region" description="Polar residues" evidence="5">
    <location>
        <begin position="270"/>
        <end position="279"/>
    </location>
</feature>
<evidence type="ECO:0000313" key="7">
    <source>
        <dbReference type="EMBL" id="KAF2797420.1"/>
    </source>
</evidence>
<protein>
    <recommendedName>
        <fullName evidence="9">Mid2 domain-containing protein</fullName>
    </recommendedName>
</protein>
<dbReference type="Proteomes" id="UP000799757">
    <property type="component" value="Unassembled WGS sequence"/>
</dbReference>
<feature type="region of interest" description="Disordered" evidence="5">
    <location>
        <begin position="256"/>
        <end position="291"/>
    </location>
</feature>
<proteinExistence type="predicted"/>
<keyword evidence="3 6" id="KW-1133">Transmembrane helix</keyword>
<evidence type="ECO:0000256" key="2">
    <source>
        <dbReference type="ARBA" id="ARBA00022692"/>
    </source>
</evidence>
<dbReference type="GO" id="GO:0071944">
    <property type="term" value="C:cell periphery"/>
    <property type="evidence" value="ECO:0007669"/>
    <property type="project" value="UniProtKB-ARBA"/>
</dbReference>
<organism evidence="7 8">
    <name type="scientific">Melanomma pulvis-pyrius CBS 109.77</name>
    <dbReference type="NCBI Taxonomy" id="1314802"/>
    <lineage>
        <taxon>Eukaryota</taxon>
        <taxon>Fungi</taxon>
        <taxon>Dikarya</taxon>
        <taxon>Ascomycota</taxon>
        <taxon>Pezizomycotina</taxon>
        <taxon>Dothideomycetes</taxon>
        <taxon>Pleosporomycetidae</taxon>
        <taxon>Pleosporales</taxon>
        <taxon>Melanommataceae</taxon>
        <taxon>Melanomma</taxon>
    </lineage>
</organism>